<dbReference type="GeneTree" id="ENSGT00940000168806"/>
<sequence length="78" mass="8587">MGKFSSHLTKKLGCDDGQDTMALPLKEAQSEDGKCSNVSQFLYATGRIPRGQGNQLVGLIPLSDQRLQPRRTYVHSPL</sequence>
<reference evidence="2" key="2">
    <citation type="submission" date="2025-09" db="UniProtKB">
        <authorList>
            <consortium name="Ensembl"/>
        </authorList>
    </citation>
    <scope>IDENTIFICATION</scope>
</reference>
<evidence type="ECO:0000313" key="3">
    <source>
        <dbReference type="Proteomes" id="UP000261340"/>
    </source>
</evidence>
<evidence type="ECO:0000313" key="2">
    <source>
        <dbReference type="Ensembl" id="ENSACIP00000028635.1"/>
    </source>
</evidence>
<dbReference type="AlphaFoldDB" id="A0A3Q0SUI0"/>
<dbReference type="Proteomes" id="UP000261340">
    <property type="component" value="Unplaced"/>
</dbReference>
<reference evidence="2" key="1">
    <citation type="submission" date="2025-08" db="UniProtKB">
        <authorList>
            <consortium name="Ensembl"/>
        </authorList>
    </citation>
    <scope>IDENTIFICATION</scope>
</reference>
<keyword evidence="3" id="KW-1185">Reference proteome</keyword>
<protein>
    <recommendedName>
        <fullName evidence="1">Transmembrane protein 106 N-terminal domain-containing protein</fullName>
    </recommendedName>
</protein>
<evidence type="ECO:0000259" key="1">
    <source>
        <dbReference type="Pfam" id="PF21002"/>
    </source>
</evidence>
<organism evidence="2 3">
    <name type="scientific">Amphilophus citrinellus</name>
    <name type="common">Midas cichlid</name>
    <name type="synonym">Cichlasoma citrinellum</name>
    <dbReference type="NCBI Taxonomy" id="61819"/>
    <lineage>
        <taxon>Eukaryota</taxon>
        <taxon>Metazoa</taxon>
        <taxon>Chordata</taxon>
        <taxon>Craniata</taxon>
        <taxon>Vertebrata</taxon>
        <taxon>Euteleostomi</taxon>
        <taxon>Actinopterygii</taxon>
        <taxon>Neopterygii</taxon>
        <taxon>Teleostei</taxon>
        <taxon>Neoteleostei</taxon>
        <taxon>Acanthomorphata</taxon>
        <taxon>Ovalentaria</taxon>
        <taxon>Cichlomorphae</taxon>
        <taxon>Cichliformes</taxon>
        <taxon>Cichlidae</taxon>
        <taxon>New World cichlids</taxon>
        <taxon>Cichlasomatinae</taxon>
        <taxon>Heroini</taxon>
        <taxon>Amphilophus</taxon>
    </lineage>
</organism>
<dbReference type="InterPro" id="IPR048511">
    <property type="entry name" value="TMEM106_N"/>
</dbReference>
<name>A0A3Q0SUI0_AMPCI</name>
<dbReference type="STRING" id="61819.ENSACIP00000028635"/>
<dbReference type="Ensembl" id="ENSACIT00000029392.1">
    <property type="protein sequence ID" value="ENSACIP00000028635.1"/>
    <property type="gene ID" value="ENSACIG00000022169.1"/>
</dbReference>
<accession>A0A3Q0SUI0</accession>
<proteinExistence type="predicted"/>
<feature type="domain" description="Transmembrane protein 106 N-terminal" evidence="1">
    <location>
        <begin position="45"/>
        <end position="72"/>
    </location>
</feature>
<dbReference type="Pfam" id="PF21002">
    <property type="entry name" value="TMEM106_N"/>
    <property type="match status" value="1"/>
</dbReference>